<proteinExistence type="predicted"/>
<organism evidence="2 3">
    <name type="scientific">Datura stramonium</name>
    <name type="common">Jimsonweed</name>
    <name type="synonym">Common thornapple</name>
    <dbReference type="NCBI Taxonomy" id="4076"/>
    <lineage>
        <taxon>Eukaryota</taxon>
        <taxon>Viridiplantae</taxon>
        <taxon>Streptophyta</taxon>
        <taxon>Embryophyta</taxon>
        <taxon>Tracheophyta</taxon>
        <taxon>Spermatophyta</taxon>
        <taxon>Magnoliopsida</taxon>
        <taxon>eudicotyledons</taxon>
        <taxon>Gunneridae</taxon>
        <taxon>Pentapetalae</taxon>
        <taxon>asterids</taxon>
        <taxon>lamiids</taxon>
        <taxon>Solanales</taxon>
        <taxon>Solanaceae</taxon>
        <taxon>Solanoideae</taxon>
        <taxon>Datureae</taxon>
        <taxon>Datura</taxon>
    </lineage>
</organism>
<sequence length="99" mass="12018">MAEQEQTRSTPSESFRSRAKGQCRRARRRRTCFRGREIIRNGIPRAIQNLLRNQRAIRREREKKRREFKSFNMSPSISVVEFIHLFELKHVELENYVEI</sequence>
<dbReference type="EMBL" id="JACEIK010001806">
    <property type="protein sequence ID" value="MCD7472310.1"/>
    <property type="molecule type" value="Genomic_DNA"/>
</dbReference>
<keyword evidence="3" id="KW-1185">Reference proteome</keyword>
<evidence type="ECO:0000313" key="3">
    <source>
        <dbReference type="Proteomes" id="UP000823775"/>
    </source>
</evidence>
<protein>
    <submittedName>
        <fullName evidence="2">Uncharacterized protein</fullName>
    </submittedName>
</protein>
<accession>A0ABS8TL88</accession>
<gene>
    <name evidence="2" type="ORF">HAX54_013377</name>
</gene>
<dbReference type="Proteomes" id="UP000823775">
    <property type="component" value="Unassembled WGS sequence"/>
</dbReference>
<name>A0ABS8TL88_DATST</name>
<feature type="region of interest" description="Disordered" evidence="1">
    <location>
        <begin position="1"/>
        <end position="28"/>
    </location>
</feature>
<reference evidence="2 3" key="1">
    <citation type="journal article" date="2021" name="BMC Genomics">
        <title>Datura genome reveals duplications of psychoactive alkaloid biosynthetic genes and high mutation rate following tissue culture.</title>
        <authorList>
            <person name="Rajewski A."/>
            <person name="Carter-House D."/>
            <person name="Stajich J."/>
            <person name="Litt A."/>
        </authorList>
    </citation>
    <scope>NUCLEOTIDE SEQUENCE [LARGE SCALE GENOMIC DNA]</scope>
    <source>
        <strain evidence="2">AR-01</strain>
    </source>
</reference>
<comment type="caution">
    <text evidence="2">The sequence shown here is derived from an EMBL/GenBank/DDBJ whole genome shotgun (WGS) entry which is preliminary data.</text>
</comment>
<feature type="compositionally biased region" description="Basic residues" evidence="1">
    <location>
        <begin position="17"/>
        <end position="28"/>
    </location>
</feature>
<evidence type="ECO:0000256" key="1">
    <source>
        <dbReference type="SAM" id="MobiDB-lite"/>
    </source>
</evidence>
<evidence type="ECO:0000313" key="2">
    <source>
        <dbReference type="EMBL" id="MCD7472310.1"/>
    </source>
</evidence>